<evidence type="ECO:0000313" key="4">
    <source>
        <dbReference type="Proteomes" id="UP001275084"/>
    </source>
</evidence>
<sequence length="125" mass="13504">MDPLSILAIAAAVGQFVDFGGRILVWTWDTYKGRDAGSGWKPSTARSCRLFCLSSGAFNLCVDSTGTTGALVRHDAKRLANWELEFSNQIEQITSTLKRVDEHTKTSSAAGREPEDAPGSGLLRS</sequence>
<keyword evidence="2" id="KW-0472">Membrane</keyword>
<reference evidence="3" key="2">
    <citation type="submission" date="2023-06" db="EMBL/GenBank/DDBJ databases">
        <authorList>
            <consortium name="Lawrence Berkeley National Laboratory"/>
            <person name="Haridas S."/>
            <person name="Hensen N."/>
            <person name="Bonometti L."/>
            <person name="Westerberg I."/>
            <person name="Brannstrom I.O."/>
            <person name="Guillou S."/>
            <person name="Cros-Aarteil S."/>
            <person name="Calhoun S."/>
            <person name="Kuo A."/>
            <person name="Mondo S."/>
            <person name="Pangilinan J."/>
            <person name="Riley R."/>
            <person name="Labutti K."/>
            <person name="Andreopoulos B."/>
            <person name="Lipzen A."/>
            <person name="Chen C."/>
            <person name="Yanf M."/>
            <person name="Daum C."/>
            <person name="Ng V."/>
            <person name="Clum A."/>
            <person name="Steindorff A."/>
            <person name="Ohm R."/>
            <person name="Martin F."/>
            <person name="Silar P."/>
            <person name="Natvig D."/>
            <person name="Lalanne C."/>
            <person name="Gautier V."/>
            <person name="Ament-Velasquez S.L."/>
            <person name="Kruys A."/>
            <person name="Hutchinson M.I."/>
            <person name="Powell A.J."/>
            <person name="Barry K."/>
            <person name="Miller A.N."/>
            <person name="Grigoriev I.V."/>
            <person name="Debuchy R."/>
            <person name="Gladieux P."/>
            <person name="Thoren M.H."/>
            <person name="Johannesson H."/>
        </authorList>
    </citation>
    <scope>NUCLEOTIDE SEQUENCE</scope>
    <source>
        <strain evidence="3">CBS 955.72</strain>
    </source>
</reference>
<proteinExistence type="predicted"/>
<gene>
    <name evidence="3" type="ORF">B0T25DRAFT_519972</name>
</gene>
<feature type="transmembrane region" description="Helical" evidence="2">
    <location>
        <begin position="6"/>
        <end position="25"/>
    </location>
</feature>
<evidence type="ECO:0000256" key="2">
    <source>
        <dbReference type="SAM" id="Phobius"/>
    </source>
</evidence>
<comment type="caution">
    <text evidence="3">The sequence shown here is derived from an EMBL/GenBank/DDBJ whole genome shotgun (WGS) entry which is preliminary data.</text>
</comment>
<evidence type="ECO:0000256" key="1">
    <source>
        <dbReference type="SAM" id="MobiDB-lite"/>
    </source>
</evidence>
<dbReference type="EMBL" id="JAUIQD010000005">
    <property type="protein sequence ID" value="KAK3349868.1"/>
    <property type="molecule type" value="Genomic_DNA"/>
</dbReference>
<accession>A0AAJ0MCU1</accession>
<feature type="region of interest" description="Disordered" evidence="1">
    <location>
        <begin position="101"/>
        <end position="125"/>
    </location>
</feature>
<keyword evidence="4" id="KW-1185">Reference proteome</keyword>
<reference evidence="3" key="1">
    <citation type="journal article" date="2023" name="Mol. Phylogenet. Evol.">
        <title>Genome-scale phylogeny and comparative genomics of the fungal order Sordariales.</title>
        <authorList>
            <person name="Hensen N."/>
            <person name="Bonometti L."/>
            <person name="Westerberg I."/>
            <person name="Brannstrom I.O."/>
            <person name="Guillou S."/>
            <person name="Cros-Aarteil S."/>
            <person name="Calhoun S."/>
            <person name="Haridas S."/>
            <person name="Kuo A."/>
            <person name="Mondo S."/>
            <person name="Pangilinan J."/>
            <person name="Riley R."/>
            <person name="LaButti K."/>
            <person name="Andreopoulos B."/>
            <person name="Lipzen A."/>
            <person name="Chen C."/>
            <person name="Yan M."/>
            <person name="Daum C."/>
            <person name="Ng V."/>
            <person name="Clum A."/>
            <person name="Steindorff A."/>
            <person name="Ohm R.A."/>
            <person name="Martin F."/>
            <person name="Silar P."/>
            <person name="Natvig D.O."/>
            <person name="Lalanne C."/>
            <person name="Gautier V."/>
            <person name="Ament-Velasquez S.L."/>
            <person name="Kruys A."/>
            <person name="Hutchinson M.I."/>
            <person name="Powell A.J."/>
            <person name="Barry K."/>
            <person name="Miller A.N."/>
            <person name="Grigoriev I.V."/>
            <person name="Debuchy R."/>
            <person name="Gladieux P."/>
            <person name="Hiltunen Thoren M."/>
            <person name="Johannesson H."/>
        </authorList>
    </citation>
    <scope>NUCLEOTIDE SEQUENCE</scope>
    <source>
        <strain evidence="3">CBS 955.72</strain>
    </source>
</reference>
<dbReference type="Proteomes" id="UP001275084">
    <property type="component" value="Unassembled WGS sequence"/>
</dbReference>
<organism evidence="3 4">
    <name type="scientific">Lasiosphaeria hispida</name>
    <dbReference type="NCBI Taxonomy" id="260671"/>
    <lineage>
        <taxon>Eukaryota</taxon>
        <taxon>Fungi</taxon>
        <taxon>Dikarya</taxon>
        <taxon>Ascomycota</taxon>
        <taxon>Pezizomycotina</taxon>
        <taxon>Sordariomycetes</taxon>
        <taxon>Sordariomycetidae</taxon>
        <taxon>Sordariales</taxon>
        <taxon>Lasiosphaeriaceae</taxon>
        <taxon>Lasiosphaeria</taxon>
    </lineage>
</organism>
<keyword evidence="2" id="KW-1133">Transmembrane helix</keyword>
<keyword evidence="2" id="KW-0812">Transmembrane</keyword>
<dbReference type="AlphaFoldDB" id="A0AAJ0MCU1"/>
<name>A0AAJ0MCU1_9PEZI</name>
<protein>
    <submittedName>
        <fullName evidence="3">Uncharacterized protein</fullName>
    </submittedName>
</protein>
<evidence type="ECO:0000313" key="3">
    <source>
        <dbReference type="EMBL" id="KAK3349868.1"/>
    </source>
</evidence>